<keyword evidence="4 7" id="KW-0456">Lyase</keyword>
<dbReference type="Gene3D" id="3.40.50.1400">
    <property type="match status" value="2"/>
</dbReference>
<dbReference type="CDD" id="cd03411">
    <property type="entry name" value="Ferrochelatase_N"/>
    <property type="match status" value="1"/>
</dbReference>
<comment type="subcellular location">
    <subcellularLocation>
        <location evidence="7 8">Cytoplasm</location>
    </subcellularLocation>
</comment>
<reference evidence="10" key="1">
    <citation type="submission" date="2016-06" db="EMBL/GenBank/DDBJ databases">
        <authorList>
            <person name="Varghese N."/>
            <person name="Submissions Spin"/>
        </authorList>
    </citation>
    <scope>NUCLEOTIDE SEQUENCE [LARGE SCALE GENOMIC DNA]</scope>
    <source>
        <strain evidence="10">DSM 44830</strain>
    </source>
</reference>
<feature type="binding site" evidence="7">
    <location>
        <position position="181"/>
    </location>
    <ligand>
        <name>Fe(2+)</name>
        <dbReference type="ChEBI" id="CHEBI:29033"/>
    </ligand>
</feature>
<feature type="binding site" evidence="7">
    <location>
        <position position="52"/>
    </location>
    <ligand>
        <name>Fe-coproporphyrin III</name>
        <dbReference type="ChEBI" id="CHEBI:68438"/>
    </ligand>
</feature>
<dbReference type="HAMAP" id="MF_00323">
    <property type="entry name" value="Ferrochelatase"/>
    <property type="match status" value="1"/>
</dbReference>
<dbReference type="OrthoDB" id="9776380at2"/>
<feature type="binding site" evidence="7">
    <location>
        <position position="121"/>
    </location>
    <ligand>
        <name>Fe-coproporphyrin III</name>
        <dbReference type="ChEBI" id="CHEBI:68438"/>
    </ligand>
</feature>
<dbReference type="GO" id="GO:0004325">
    <property type="term" value="F:ferrochelatase activity"/>
    <property type="evidence" value="ECO:0007669"/>
    <property type="project" value="UniProtKB-UniRule"/>
</dbReference>
<dbReference type="EMBL" id="FMCX01000002">
    <property type="protein sequence ID" value="SCF03757.1"/>
    <property type="molecule type" value="Genomic_DNA"/>
</dbReference>
<dbReference type="InterPro" id="IPR001015">
    <property type="entry name" value="Ferrochelatase"/>
</dbReference>
<comment type="pathway">
    <text evidence="1 7 8">Porphyrin-containing compound metabolism; protoheme biosynthesis.</text>
</comment>
<evidence type="ECO:0000256" key="5">
    <source>
        <dbReference type="ARBA" id="ARBA00023244"/>
    </source>
</evidence>
<keyword evidence="2 7" id="KW-0408">Iron</keyword>
<protein>
    <recommendedName>
        <fullName evidence="7">Coproporphyrin III ferrochelatase</fullName>
        <ecNumber evidence="7">4.99.1.9</ecNumber>
    </recommendedName>
</protein>
<keyword evidence="5 7" id="KW-0627">Porphyrin biosynthesis</keyword>
<dbReference type="Proteomes" id="UP000199504">
    <property type="component" value="Unassembled WGS sequence"/>
</dbReference>
<feature type="binding site" evidence="7">
    <location>
        <position position="267"/>
    </location>
    <ligand>
        <name>Fe(2+)</name>
        <dbReference type="ChEBI" id="CHEBI:29033"/>
    </ligand>
</feature>
<evidence type="ECO:0000256" key="4">
    <source>
        <dbReference type="ARBA" id="ARBA00023239"/>
    </source>
</evidence>
<dbReference type="PANTHER" id="PTHR11108:SF1">
    <property type="entry name" value="FERROCHELATASE, MITOCHONDRIAL"/>
    <property type="match status" value="1"/>
</dbReference>
<evidence type="ECO:0000256" key="6">
    <source>
        <dbReference type="ARBA" id="ARBA00024536"/>
    </source>
</evidence>
<name>A0A1C4X5N1_9ACTN</name>
<dbReference type="PANTHER" id="PTHR11108">
    <property type="entry name" value="FERROCHELATASE"/>
    <property type="match status" value="1"/>
</dbReference>
<dbReference type="RefSeq" id="WP_091607163.1">
    <property type="nucleotide sequence ID" value="NZ_FMCX01000002.1"/>
</dbReference>
<dbReference type="GO" id="GO:0046872">
    <property type="term" value="F:metal ion binding"/>
    <property type="evidence" value="ECO:0007669"/>
    <property type="project" value="UniProtKB-UniRule"/>
</dbReference>
<dbReference type="PROSITE" id="PS00534">
    <property type="entry name" value="FERROCHELATASE"/>
    <property type="match status" value="1"/>
</dbReference>
<dbReference type="UniPathway" id="UPA00252"/>
<keyword evidence="3 7" id="KW-0350">Heme biosynthesis</keyword>
<dbReference type="SUPFAM" id="SSF53800">
    <property type="entry name" value="Chelatase"/>
    <property type="match status" value="1"/>
</dbReference>
<dbReference type="CDD" id="cd00419">
    <property type="entry name" value="Ferrochelatase_C"/>
    <property type="match status" value="1"/>
</dbReference>
<evidence type="ECO:0000256" key="2">
    <source>
        <dbReference type="ARBA" id="ARBA00023004"/>
    </source>
</evidence>
<evidence type="ECO:0000313" key="9">
    <source>
        <dbReference type="EMBL" id="SCF03757.1"/>
    </source>
</evidence>
<accession>A0A1C4X5N1</accession>
<dbReference type="NCBIfam" id="TIGR00109">
    <property type="entry name" value="hemH"/>
    <property type="match status" value="1"/>
</dbReference>
<dbReference type="InterPro" id="IPR033659">
    <property type="entry name" value="Ferrochelatase_N"/>
</dbReference>
<evidence type="ECO:0000313" key="10">
    <source>
        <dbReference type="Proteomes" id="UP000199504"/>
    </source>
</evidence>
<dbReference type="InterPro" id="IPR019772">
    <property type="entry name" value="Ferrochelatase_AS"/>
</dbReference>
<dbReference type="InterPro" id="IPR033644">
    <property type="entry name" value="Ferrochelatase_C"/>
</dbReference>
<sequence>MAYDALVLVSFGGPERPEDVLPFLQNVTRGRGVPPERLSEVAEHYLHFGGVSPINQQCRDLLAAIRADFAANGIDLPVYWGNRNWDPMLADTVAQMRDDGVQRALAFVTSAYGGYSSCRQYQEDIAAARAAVGADAPVIEKLRQFWDHPGFVEPHADAVRAALAQLDPARRGSTRLVFTAHSIPSSAAATAGPTGGRYTAQMEETARLVHAAAAPDLPYDLVWQSRSGPPQVPWLEPDINDHLTALAEQGVTSVVVSPIGFVSDHLEVVWDLDTEALETAKQLGLDFVRAGTPGTDPRFVAMVRELVTERTTPDGERLRRRLGELPMWDTCPTPCCVPATRRP</sequence>
<keyword evidence="10" id="KW-1185">Reference proteome</keyword>
<dbReference type="GO" id="GO:0005737">
    <property type="term" value="C:cytoplasm"/>
    <property type="evidence" value="ECO:0007669"/>
    <property type="project" value="UniProtKB-SubCell"/>
</dbReference>
<evidence type="ECO:0000256" key="1">
    <source>
        <dbReference type="ARBA" id="ARBA00004744"/>
    </source>
</evidence>
<keyword evidence="7" id="KW-0479">Metal-binding</keyword>
<evidence type="ECO:0000256" key="7">
    <source>
        <dbReference type="HAMAP-Rule" id="MF_00323"/>
    </source>
</evidence>
<evidence type="ECO:0000256" key="8">
    <source>
        <dbReference type="RuleBase" id="RU000607"/>
    </source>
</evidence>
<dbReference type="GO" id="GO:0006783">
    <property type="term" value="P:heme biosynthetic process"/>
    <property type="evidence" value="ECO:0007669"/>
    <property type="project" value="UniProtKB-UniRule"/>
</dbReference>
<comment type="catalytic activity">
    <reaction evidence="6">
        <text>Fe-coproporphyrin III + 2 H(+) = coproporphyrin III + Fe(2+)</text>
        <dbReference type="Rhea" id="RHEA:49572"/>
        <dbReference type="ChEBI" id="CHEBI:15378"/>
        <dbReference type="ChEBI" id="CHEBI:29033"/>
        <dbReference type="ChEBI" id="CHEBI:68438"/>
        <dbReference type="ChEBI" id="CHEBI:131725"/>
        <dbReference type="EC" id="4.99.1.9"/>
    </reaction>
    <physiologicalReaction direction="right-to-left" evidence="6">
        <dbReference type="Rhea" id="RHEA:49574"/>
    </physiologicalReaction>
</comment>
<organism evidence="9 10">
    <name type="scientific">Micromonospora mirobrigensis</name>
    <dbReference type="NCBI Taxonomy" id="262898"/>
    <lineage>
        <taxon>Bacteria</taxon>
        <taxon>Bacillati</taxon>
        <taxon>Actinomycetota</taxon>
        <taxon>Actinomycetes</taxon>
        <taxon>Micromonosporales</taxon>
        <taxon>Micromonosporaceae</taxon>
        <taxon>Micromonospora</taxon>
    </lineage>
</organism>
<dbReference type="NCBIfam" id="NF000689">
    <property type="entry name" value="PRK00035.2-1"/>
    <property type="match status" value="1"/>
</dbReference>
<comment type="similarity">
    <text evidence="7 8">Belongs to the ferrochelatase family.</text>
</comment>
<comment type="function">
    <text evidence="7 8">Involved in coproporphyrin-dependent heme b biosynthesis. Catalyzes the insertion of ferrous iron into coproporphyrin III to form Fe-coproporphyrin III.</text>
</comment>
<dbReference type="AlphaFoldDB" id="A0A1C4X5N1"/>
<gene>
    <name evidence="7" type="primary">cpfC</name>
    <name evidence="9" type="ORF">GA0070564_102733</name>
</gene>
<dbReference type="Pfam" id="PF00762">
    <property type="entry name" value="Ferrochelatase"/>
    <property type="match status" value="1"/>
</dbReference>
<dbReference type="EC" id="4.99.1.9" evidence="7"/>
<evidence type="ECO:0000256" key="3">
    <source>
        <dbReference type="ARBA" id="ARBA00023133"/>
    </source>
</evidence>
<keyword evidence="7 8" id="KW-0963">Cytoplasm</keyword>
<dbReference type="STRING" id="262898.GA0070564_102733"/>
<comment type="caution">
    <text evidence="7">Lacks conserved residue(s) required for the propagation of feature annotation.</text>
</comment>
<proteinExistence type="inferred from homology"/>